<organism evidence="1 2">
    <name type="scientific">Nocardia vermiculata</name>
    <dbReference type="NCBI Taxonomy" id="257274"/>
    <lineage>
        <taxon>Bacteria</taxon>
        <taxon>Bacillati</taxon>
        <taxon>Actinomycetota</taxon>
        <taxon>Actinomycetes</taxon>
        <taxon>Mycobacteriales</taxon>
        <taxon>Nocardiaceae</taxon>
        <taxon>Nocardia</taxon>
    </lineage>
</organism>
<sequence>MSELSTLQQLSDDITQGNLKLKVHRDKLDEAVKGIQDLIDELQAMGNWINQVAYVDGFGGFQMGIDLAKKFSRKGSGEESIRQRLDEVVHELKAAQDVIRKAAIAYAQTDDEYRDVLQGIQP</sequence>
<proteinExistence type="predicted"/>
<gene>
    <name evidence="1" type="ORF">HGA08_30580</name>
</gene>
<keyword evidence="2" id="KW-1185">Reference proteome</keyword>
<evidence type="ECO:0008006" key="3">
    <source>
        <dbReference type="Google" id="ProtNLM"/>
    </source>
</evidence>
<evidence type="ECO:0000313" key="1">
    <source>
        <dbReference type="EMBL" id="NKY54529.1"/>
    </source>
</evidence>
<dbReference type="AlphaFoldDB" id="A0A846YCJ4"/>
<evidence type="ECO:0000313" key="2">
    <source>
        <dbReference type="Proteomes" id="UP000565711"/>
    </source>
</evidence>
<dbReference type="Proteomes" id="UP000565711">
    <property type="component" value="Unassembled WGS sequence"/>
</dbReference>
<comment type="caution">
    <text evidence="1">The sequence shown here is derived from an EMBL/GenBank/DDBJ whole genome shotgun (WGS) entry which is preliminary data.</text>
</comment>
<dbReference type="EMBL" id="JAAXOP010000033">
    <property type="protein sequence ID" value="NKY54529.1"/>
    <property type="molecule type" value="Genomic_DNA"/>
</dbReference>
<name>A0A846YCJ4_9NOCA</name>
<dbReference type="RefSeq" id="WP_157103162.1">
    <property type="nucleotide sequence ID" value="NZ_JAAXOP010000033.1"/>
</dbReference>
<protein>
    <recommendedName>
        <fullName evidence="3">WXG100 family type VII secretion target</fullName>
    </recommendedName>
</protein>
<reference evidence="1 2" key="1">
    <citation type="submission" date="2020-04" db="EMBL/GenBank/DDBJ databases">
        <title>MicrobeNet Type strains.</title>
        <authorList>
            <person name="Nicholson A.C."/>
        </authorList>
    </citation>
    <scope>NUCLEOTIDE SEQUENCE [LARGE SCALE GENOMIC DNA]</scope>
    <source>
        <strain evidence="1 2">JCM 12354</strain>
    </source>
</reference>
<accession>A0A846YCJ4</accession>